<dbReference type="EMBL" id="VLKH01000002">
    <property type="protein sequence ID" value="TWH82674.1"/>
    <property type="molecule type" value="Genomic_DNA"/>
</dbReference>
<organism evidence="1 2">
    <name type="scientific">Sedimentibacter saalensis</name>
    <dbReference type="NCBI Taxonomy" id="130788"/>
    <lineage>
        <taxon>Bacteria</taxon>
        <taxon>Bacillati</taxon>
        <taxon>Bacillota</taxon>
        <taxon>Tissierellia</taxon>
        <taxon>Sedimentibacter</taxon>
    </lineage>
</organism>
<keyword evidence="2" id="KW-1185">Reference proteome</keyword>
<reference evidence="1 2" key="1">
    <citation type="submission" date="2019-07" db="EMBL/GenBank/DDBJ databases">
        <title>Genomic Encyclopedia of Type Strains, Phase I: the one thousand microbial genomes (KMG-I) project.</title>
        <authorList>
            <person name="Kyrpides N."/>
        </authorList>
    </citation>
    <scope>NUCLEOTIDE SEQUENCE [LARGE SCALE GENOMIC DNA]</scope>
    <source>
        <strain evidence="1 2">DSM 13558</strain>
    </source>
</reference>
<sequence length="250" mass="29611">MRRLFKEYTEDNEINNEDALEWLYIGDEQNFKKQVTIRDYYRIILVDNAGELSVDDLNNMLIELKNRDGMLDYVDYYDELAEIINAEYSLELEFYASSYYEDLDHFKHGNIVYDMEKCCFDLAENWDEIMTTYLYKEEHGYIAAIQAEIIDENTESSFAEVHITELDETEEFEDEEDSDNEFVVLEKKVIETTTVKKIMENKYLIVVTSKLPGHLDMAATASEKEMIEFLENECIIDIEGYMEKFNTLEK</sequence>
<proteinExistence type="predicted"/>
<dbReference type="RefSeq" id="WP_145080677.1">
    <property type="nucleotide sequence ID" value="NZ_VLKH01000002.1"/>
</dbReference>
<evidence type="ECO:0000313" key="1">
    <source>
        <dbReference type="EMBL" id="TWH82674.1"/>
    </source>
</evidence>
<accession>A0A562JIG6</accession>
<dbReference type="Proteomes" id="UP000315343">
    <property type="component" value="Unassembled WGS sequence"/>
</dbReference>
<protein>
    <submittedName>
        <fullName evidence="1">Uncharacterized protein</fullName>
    </submittedName>
</protein>
<name>A0A562JIG6_9FIRM</name>
<gene>
    <name evidence="1" type="ORF">LY60_00979</name>
</gene>
<evidence type="ECO:0000313" key="2">
    <source>
        <dbReference type="Proteomes" id="UP000315343"/>
    </source>
</evidence>
<comment type="caution">
    <text evidence="1">The sequence shown here is derived from an EMBL/GenBank/DDBJ whole genome shotgun (WGS) entry which is preliminary data.</text>
</comment>
<dbReference type="AlphaFoldDB" id="A0A562JIG6"/>